<dbReference type="Proteomes" id="UP000309033">
    <property type="component" value="Unassembled WGS sequence"/>
</dbReference>
<comment type="caution">
    <text evidence="5">The sequence shown here is derived from an EMBL/GenBank/DDBJ whole genome shotgun (WGS) entry which is preliminary data.</text>
</comment>
<feature type="domain" description="Novel STAND NTPase 1" evidence="4">
    <location>
        <begin position="264"/>
        <end position="672"/>
    </location>
</feature>
<dbReference type="EMBL" id="VANP01000020">
    <property type="protein sequence ID" value="TLP52151.1"/>
    <property type="molecule type" value="Genomic_DNA"/>
</dbReference>
<dbReference type="OrthoDB" id="414967at2"/>
<dbReference type="PROSITE" id="PS50082">
    <property type="entry name" value="WD_REPEATS_2"/>
    <property type="match status" value="3"/>
</dbReference>
<dbReference type="SMART" id="SM00320">
    <property type="entry name" value="WD40"/>
    <property type="match status" value="9"/>
</dbReference>
<evidence type="ECO:0000256" key="2">
    <source>
        <dbReference type="ARBA" id="ARBA00022737"/>
    </source>
</evidence>
<keyword evidence="1 3" id="KW-0853">WD repeat</keyword>
<keyword evidence="2" id="KW-0677">Repeat</keyword>
<dbReference type="SUPFAM" id="SSF50978">
    <property type="entry name" value="WD40 repeat-like"/>
    <property type="match status" value="2"/>
</dbReference>
<gene>
    <name evidence="5" type="ORF">FED44_32775</name>
</gene>
<evidence type="ECO:0000313" key="5">
    <source>
        <dbReference type="EMBL" id="TLP52151.1"/>
    </source>
</evidence>
<evidence type="ECO:0000313" key="6">
    <source>
        <dbReference type="Proteomes" id="UP000309033"/>
    </source>
</evidence>
<dbReference type="CDD" id="cd00200">
    <property type="entry name" value="WD40"/>
    <property type="match status" value="1"/>
</dbReference>
<protein>
    <recommendedName>
        <fullName evidence="4">Novel STAND NTPase 1 domain-containing protein</fullName>
    </recommendedName>
</protein>
<name>A0A5R8YJQ5_9ACTN</name>
<dbReference type="Pfam" id="PF00400">
    <property type="entry name" value="WD40"/>
    <property type="match status" value="5"/>
</dbReference>
<feature type="repeat" description="WD" evidence="3">
    <location>
        <begin position="986"/>
        <end position="1027"/>
    </location>
</feature>
<dbReference type="InterPro" id="IPR001680">
    <property type="entry name" value="WD40_rpt"/>
</dbReference>
<dbReference type="Gene3D" id="2.130.10.10">
    <property type="entry name" value="YVTN repeat-like/Quinoprotein amine dehydrogenase"/>
    <property type="match status" value="4"/>
</dbReference>
<dbReference type="PANTHER" id="PTHR22847:SF637">
    <property type="entry name" value="WD REPEAT DOMAIN 5B"/>
    <property type="match status" value="1"/>
</dbReference>
<dbReference type="SUPFAM" id="SSF101908">
    <property type="entry name" value="Putative isomerase YbhE"/>
    <property type="match status" value="1"/>
</dbReference>
<dbReference type="InterPro" id="IPR049052">
    <property type="entry name" value="nSTAND1"/>
</dbReference>
<keyword evidence="6" id="KW-1185">Reference proteome</keyword>
<dbReference type="Pfam" id="PF20703">
    <property type="entry name" value="nSTAND1"/>
    <property type="match status" value="1"/>
</dbReference>
<proteinExistence type="predicted"/>
<dbReference type="PANTHER" id="PTHR22847">
    <property type="entry name" value="WD40 REPEAT PROTEIN"/>
    <property type="match status" value="1"/>
</dbReference>
<evidence type="ECO:0000256" key="1">
    <source>
        <dbReference type="ARBA" id="ARBA00022574"/>
    </source>
</evidence>
<dbReference type="InterPro" id="IPR015943">
    <property type="entry name" value="WD40/YVTN_repeat-like_dom_sf"/>
</dbReference>
<feature type="repeat" description="WD" evidence="3">
    <location>
        <begin position="1033"/>
        <end position="1065"/>
    </location>
</feature>
<evidence type="ECO:0000256" key="3">
    <source>
        <dbReference type="PROSITE-ProRule" id="PRU00221"/>
    </source>
</evidence>
<dbReference type="InterPro" id="IPR036322">
    <property type="entry name" value="WD40_repeat_dom_sf"/>
</dbReference>
<dbReference type="PROSITE" id="PS50294">
    <property type="entry name" value="WD_REPEATS_REGION"/>
    <property type="match status" value="2"/>
</dbReference>
<sequence length="1503" mass="159723">MDRGSEREHIARERDWAIVMAADTEHTPGDEADDLAGQARTGVAEAVARQLARGAARLAPSALLATLCTGALLPIALADPEQVAVVGLTEIVGGVGVNVLSDVIRNAVEALRRRTGAAALSTEQLESELAGRLEQMLSEDTTQGRLLRSQLAAMVREIGAVEVALRAALESGNREVQAGLAEAFGTLGVQFAEFGFLLTSLDQAAEEIQLTLRRHDAEHRSDRERMRRQSVELLLIREELAALRHGRPAGHGEDHSRRWRHGPPYRGLLTFEADHGPVFHGREQATAALVDKLAERLAAPSIALFTGASGVGKSSLLRAGLLPALARGLLPAPGSERWPHLLLTPTRAPLDELAVHLAAVGRSDLLAVRHALEQGQAHMVVRQAVLAAGGEHGADGARAVIVVDQFEEVFTLAEETGQGRPFIAALAAAAGIPAGPGGSPPALVVIGVRGDFLDRCAAYPALVEAMTGGQSVLGPMNVSELRRAIVGPAAAAGLELEPGLTDLVLRDLGSGDGYGAGALPLLSQAMLATWENRDGDRLTIAGYGAGGGVGDAVRTRAEAVFTALDAEGQALTRRLFQRMTVVSPDGRAARRRVSRTELNGLSERPGVVDAILEAFAGRRLLVLGEESVEIAHDCLLEAWPRLRGWLDDDKTGRLLEGRLLDAAEAWQGHGEDGAFLFRGPQLAAARQRFADNELHAALGPHGQRFLAASVRARSRRVLAAASAAVLLVVALGAAGLGLQVRSSAIERGNQIASRQLAELAGTIRKGDPAAALHLSLVADRIAPTVESRAALYASDARPYPIILAGHTDRVRNVVYSHDGRLLATSGIDKTVRLWDTHDLSQPAPLAVLHSDGPATLAFSKDDHVLVAQTRDTLWVWDVTDSSRPVLKASRPSPSNPWTGVASSPGALVLASVGDMGRVRLWNVGKPADPVVMTTLVPSPVEVYAVAFSPDGQTLATGSGATGGGGPGTARVRLWNVADPRRPVLVVTLKADSVMSLTFSPDGRLLAAGGTIGALKVWDITKPHSPKTIEVLNAPTSKGAVNAVAFAPSGNTFVTADGTGTVSLWNSNDLSRGFTVDRDRFPTSTGVNSVAFSPSGQVVASGDDENVKLWRHPSATLPGSIGASQVSTWGRAFSPDGKLIITHVRTGSDRLQVQIWDVTDPRHPLPGAALPAPWVRAAFMRRSRTLVTQSEDFSAVALWDVRDPRRPVRLCSFPSGGDAPSVTPDERALAVGNAFNTIIWDVTDTRGPTATATIPAEHGTPTFLDDDTLMIREGQGLRLWDVRDRHKPTPAGAISPQEVVDGLAFEKGTRLLAVWTDTFGVKLWDVSDIWHPVQHGNVDREALSVRVSSIDFVDKHTLAVATDNDARLSLWDVRDPAKPRRISVLPSDGEITNLQVSADGRMAFQTGAALLGSGRAYLWDVSDPGAPQDLGSLPEADALEFSPDGRTIAIEQPDATLRGTGIILMDSDSESIHRYLCSLHPRPLSRDQWEQLVGGIHAYEKPCP</sequence>
<feature type="repeat" description="WD" evidence="3">
    <location>
        <begin position="803"/>
        <end position="835"/>
    </location>
</feature>
<accession>A0A5R8YJQ5</accession>
<evidence type="ECO:0000259" key="4">
    <source>
        <dbReference type="Pfam" id="PF20703"/>
    </source>
</evidence>
<organism evidence="5 6">
    <name type="scientific">Microbispora triticiradicis</name>
    <dbReference type="NCBI Taxonomy" id="2200763"/>
    <lineage>
        <taxon>Bacteria</taxon>
        <taxon>Bacillati</taxon>
        <taxon>Actinomycetota</taxon>
        <taxon>Actinomycetes</taxon>
        <taxon>Streptosporangiales</taxon>
        <taxon>Streptosporangiaceae</taxon>
        <taxon>Microbispora</taxon>
    </lineage>
</organism>
<reference evidence="5" key="1">
    <citation type="submission" date="2019-05" db="EMBL/GenBank/DDBJ databases">
        <title>Isolation, diversity and antifungal activity of Actinobacteria from wheat.</title>
        <authorList>
            <person name="Yu B."/>
        </authorList>
    </citation>
    <scope>NUCLEOTIDE SEQUENCE [LARGE SCALE GENOMIC DNA]</scope>
    <source>
        <strain evidence="5">NEAU-HEGS1-5</strain>
    </source>
</reference>